<sequence>MKTARVHLEDLRKELAKKRDENLANKKWNFGKELPDISDWEKYLEDHETISTLEKSMKELEEASEELWQELEDSPGASPLRERFNFMVEYVSTSLLFLAARPGELANCTYKELTDAEAVQDGLHVLVSKHKTGRFKKAVIEIPAERKELFFR</sequence>
<dbReference type="RefSeq" id="XP_052124322.1">
    <property type="nucleotide sequence ID" value="XM_052268362.1"/>
</dbReference>
<organism evidence="1 2">
    <name type="scientific">Frankliniella occidentalis</name>
    <name type="common">Western flower thrips</name>
    <name type="synonym">Euthrips occidentalis</name>
    <dbReference type="NCBI Taxonomy" id="133901"/>
    <lineage>
        <taxon>Eukaryota</taxon>
        <taxon>Metazoa</taxon>
        <taxon>Ecdysozoa</taxon>
        <taxon>Arthropoda</taxon>
        <taxon>Hexapoda</taxon>
        <taxon>Insecta</taxon>
        <taxon>Pterygota</taxon>
        <taxon>Neoptera</taxon>
        <taxon>Paraneoptera</taxon>
        <taxon>Thysanoptera</taxon>
        <taxon>Terebrantia</taxon>
        <taxon>Thripoidea</taxon>
        <taxon>Thripidae</taxon>
        <taxon>Frankliniella</taxon>
    </lineage>
</organism>
<proteinExistence type="predicted"/>
<keyword evidence="1" id="KW-1185">Reference proteome</keyword>
<dbReference type="GeneID" id="127749584"/>
<protein>
    <submittedName>
        <fullName evidence="2">Uncharacterized protein LOC127749584</fullName>
    </submittedName>
</protein>
<dbReference type="KEGG" id="foc:127749584"/>
<dbReference type="OrthoDB" id="1678912at2759"/>
<reference evidence="2" key="1">
    <citation type="submission" date="2025-08" db="UniProtKB">
        <authorList>
            <consortium name="RefSeq"/>
        </authorList>
    </citation>
    <scope>IDENTIFICATION</scope>
    <source>
        <tissue evidence="2">Whole organism</tissue>
    </source>
</reference>
<gene>
    <name evidence="2" type="primary">LOC127749584</name>
</gene>
<evidence type="ECO:0000313" key="1">
    <source>
        <dbReference type="Proteomes" id="UP000504606"/>
    </source>
</evidence>
<accession>A0A9C6WQ86</accession>
<evidence type="ECO:0000313" key="2">
    <source>
        <dbReference type="RefSeq" id="XP_052124322.1"/>
    </source>
</evidence>
<dbReference type="AlphaFoldDB" id="A0A9C6WQ86"/>
<name>A0A9C6WQ86_FRAOC</name>
<dbReference type="Proteomes" id="UP000504606">
    <property type="component" value="Unplaced"/>
</dbReference>